<feature type="transmembrane region" description="Helical" evidence="1">
    <location>
        <begin position="26"/>
        <end position="48"/>
    </location>
</feature>
<sequence>MEDCPVMSDVNPLMLARLQNYLSYDLIISFFMNPSISNFFLFVMPTWVQHSDRTAKPRSFICPARATP</sequence>
<evidence type="ECO:0000313" key="2">
    <source>
        <dbReference type="EMBL" id="KAE8342961.1"/>
    </source>
</evidence>
<dbReference type="AlphaFoldDB" id="A0A5N6YBU7"/>
<name>A0A5N6YBU7_9EURO</name>
<proteinExistence type="predicted"/>
<keyword evidence="1" id="KW-0472">Membrane</keyword>
<protein>
    <submittedName>
        <fullName evidence="2">Uncharacterized protein</fullName>
    </submittedName>
</protein>
<dbReference type="Proteomes" id="UP000325558">
    <property type="component" value="Unassembled WGS sequence"/>
</dbReference>
<keyword evidence="1" id="KW-1133">Transmembrane helix</keyword>
<accession>A0A5N6YBU7</accession>
<reference evidence="2" key="1">
    <citation type="submission" date="2019-04" db="EMBL/GenBank/DDBJ databases">
        <title>Friends and foes A comparative genomics study of 23 Aspergillus species from section Flavi.</title>
        <authorList>
            <consortium name="DOE Joint Genome Institute"/>
            <person name="Kjaerbolling I."/>
            <person name="Vesth T."/>
            <person name="Frisvad J.C."/>
            <person name="Nybo J.L."/>
            <person name="Theobald S."/>
            <person name="Kildgaard S."/>
            <person name="Isbrandt T."/>
            <person name="Kuo A."/>
            <person name="Sato A."/>
            <person name="Lyhne E.K."/>
            <person name="Kogle M.E."/>
            <person name="Wiebenga A."/>
            <person name="Kun R.S."/>
            <person name="Lubbers R.J."/>
            <person name="Makela M.R."/>
            <person name="Barry K."/>
            <person name="Chovatia M."/>
            <person name="Clum A."/>
            <person name="Daum C."/>
            <person name="Haridas S."/>
            <person name="He G."/>
            <person name="LaButti K."/>
            <person name="Lipzen A."/>
            <person name="Mondo S."/>
            <person name="Riley R."/>
            <person name="Salamov A."/>
            <person name="Simmons B.A."/>
            <person name="Magnuson J.K."/>
            <person name="Henrissat B."/>
            <person name="Mortensen U.H."/>
            <person name="Larsen T.O."/>
            <person name="Devries R.P."/>
            <person name="Grigoriev I.V."/>
            <person name="Machida M."/>
            <person name="Baker S.E."/>
            <person name="Andersen M.R."/>
        </authorList>
    </citation>
    <scope>NUCLEOTIDE SEQUENCE</scope>
    <source>
        <strain evidence="2">CBS 117612</strain>
    </source>
</reference>
<dbReference type="EMBL" id="ML737131">
    <property type="protein sequence ID" value="KAE8342961.1"/>
    <property type="molecule type" value="Genomic_DNA"/>
</dbReference>
<keyword evidence="1" id="KW-0812">Transmembrane</keyword>
<gene>
    <name evidence="2" type="ORF">BDV24DRAFT_37191</name>
</gene>
<organism evidence="2">
    <name type="scientific">Aspergillus arachidicola</name>
    <dbReference type="NCBI Taxonomy" id="656916"/>
    <lineage>
        <taxon>Eukaryota</taxon>
        <taxon>Fungi</taxon>
        <taxon>Dikarya</taxon>
        <taxon>Ascomycota</taxon>
        <taxon>Pezizomycotina</taxon>
        <taxon>Eurotiomycetes</taxon>
        <taxon>Eurotiomycetidae</taxon>
        <taxon>Eurotiales</taxon>
        <taxon>Aspergillaceae</taxon>
        <taxon>Aspergillus</taxon>
        <taxon>Aspergillus subgen. Circumdati</taxon>
    </lineage>
</organism>
<evidence type="ECO:0000256" key="1">
    <source>
        <dbReference type="SAM" id="Phobius"/>
    </source>
</evidence>